<keyword evidence="1" id="KW-1133">Transmembrane helix</keyword>
<dbReference type="SUPFAM" id="SSF55797">
    <property type="entry name" value="PR-1-like"/>
    <property type="match status" value="1"/>
</dbReference>
<evidence type="ECO:0000313" key="3">
    <source>
        <dbReference type="EMBL" id="ASY61628.1"/>
    </source>
</evidence>
<dbReference type="STRING" id="716928.GCA_000261485_05080"/>
<evidence type="ECO:0000313" key="4">
    <source>
        <dbReference type="Proteomes" id="UP000217211"/>
    </source>
</evidence>
<proteinExistence type="predicted"/>
<evidence type="ECO:0000259" key="2">
    <source>
        <dbReference type="Pfam" id="PF00188"/>
    </source>
</evidence>
<dbReference type="EMBL" id="CP023067">
    <property type="protein sequence ID" value="ASY61628.1"/>
    <property type="molecule type" value="Genomic_DNA"/>
</dbReference>
<dbReference type="eggNOG" id="COG2340">
    <property type="taxonomic scope" value="Bacteria"/>
</dbReference>
<dbReference type="RefSeq" id="WP_034859328.1">
    <property type="nucleotide sequence ID" value="NZ_AJQT01000116.1"/>
</dbReference>
<organism evidence="3 4">
    <name type="scientific">Sinorhizobium sojae CCBAU 05684</name>
    <dbReference type="NCBI Taxonomy" id="716928"/>
    <lineage>
        <taxon>Bacteria</taxon>
        <taxon>Pseudomonadati</taxon>
        <taxon>Pseudomonadota</taxon>
        <taxon>Alphaproteobacteria</taxon>
        <taxon>Hyphomicrobiales</taxon>
        <taxon>Rhizobiaceae</taxon>
        <taxon>Sinorhizobium/Ensifer group</taxon>
        <taxon>Sinorhizobium</taxon>
    </lineage>
</organism>
<name>A0A249P6R7_9HYPH</name>
<sequence>MQDSLCLLRRRLILSAGAVISLGFVAGCSTYDGLVPDDGARSDQTEPTLGYVNTLRQGRGLSALARDPAASIAAMHQAVRMARAGKMQHNIGWRDDFYDRMKGQGVTLPAAENIAMGQEDAERAYRAWVTSPSHLKNMLGNYRGLGVAMAQNSASGNRPYWAMVLCG</sequence>
<feature type="domain" description="SCP" evidence="2">
    <location>
        <begin position="49"/>
        <end position="161"/>
    </location>
</feature>
<accession>A0A249P6R7</accession>
<dbReference type="Gene3D" id="3.40.33.10">
    <property type="entry name" value="CAP"/>
    <property type="match status" value="1"/>
</dbReference>
<dbReference type="Pfam" id="PF00188">
    <property type="entry name" value="CAP"/>
    <property type="match status" value="1"/>
</dbReference>
<dbReference type="AlphaFoldDB" id="A0A249P6R7"/>
<evidence type="ECO:0000256" key="1">
    <source>
        <dbReference type="SAM" id="Phobius"/>
    </source>
</evidence>
<dbReference type="Proteomes" id="UP000217211">
    <property type="component" value="Chromosome"/>
</dbReference>
<reference evidence="3 4" key="1">
    <citation type="submission" date="2017-08" db="EMBL/GenBank/DDBJ databases">
        <title>Multipartite genome sequences of Sinorhizobium species nodulating soybeans.</title>
        <authorList>
            <person name="Tian C.F."/>
        </authorList>
    </citation>
    <scope>NUCLEOTIDE SEQUENCE [LARGE SCALE GENOMIC DNA]</scope>
    <source>
        <strain evidence="3 4">CCBAU 05684</strain>
    </source>
</reference>
<protein>
    <recommendedName>
        <fullName evidence="2">SCP domain-containing protein</fullName>
    </recommendedName>
</protein>
<gene>
    <name evidence="3" type="ORF">SJ05684_c01580</name>
</gene>
<dbReference type="CDD" id="cd05379">
    <property type="entry name" value="CAP_bacterial"/>
    <property type="match status" value="1"/>
</dbReference>
<keyword evidence="4" id="KW-1185">Reference proteome</keyword>
<dbReference type="PANTHER" id="PTHR31157">
    <property type="entry name" value="SCP DOMAIN-CONTAINING PROTEIN"/>
    <property type="match status" value="1"/>
</dbReference>
<dbReference type="PANTHER" id="PTHR31157:SF1">
    <property type="entry name" value="SCP DOMAIN-CONTAINING PROTEIN"/>
    <property type="match status" value="1"/>
</dbReference>
<feature type="transmembrane region" description="Helical" evidence="1">
    <location>
        <begin position="12"/>
        <end position="34"/>
    </location>
</feature>
<dbReference type="KEGG" id="esj:SJ05684_c01580"/>
<keyword evidence="1" id="KW-0472">Membrane</keyword>
<dbReference type="InterPro" id="IPR035940">
    <property type="entry name" value="CAP_sf"/>
</dbReference>
<dbReference type="OrthoDB" id="9811255at2"/>
<dbReference type="InterPro" id="IPR014044">
    <property type="entry name" value="CAP_dom"/>
</dbReference>
<keyword evidence="1" id="KW-0812">Transmembrane</keyword>